<keyword evidence="3" id="KW-1185">Reference proteome</keyword>
<protein>
    <submittedName>
        <fullName evidence="2">Uncharacterized protein</fullName>
    </submittedName>
</protein>
<proteinExistence type="predicted"/>
<comment type="caution">
    <text evidence="2">The sequence shown here is derived from an EMBL/GenBank/DDBJ whole genome shotgun (WGS) entry which is preliminary data.</text>
</comment>
<dbReference type="Gene3D" id="3.40.50.150">
    <property type="entry name" value="Vaccinia Virus protein VP39"/>
    <property type="match status" value="1"/>
</dbReference>
<organism evidence="2 3">
    <name type="scientific">Symbiodinium natans</name>
    <dbReference type="NCBI Taxonomy" id="878477"/>
    <lineage>
        <taxon>Eukaryota</taxon>
        <taxon>Sar</taxon>
        <taxon>Alveolata</taxon>
        <taxon>Dinophyceae</taxon>
        <taxon>Suessiales</taxon>
        <taxon>Symbiodiniaceae</taxon>
        <taxon>Symbiodinium</taxon>
    </lineage>
</organism>
<dbReference type="OrthoDB" id="491011at2759"/>
<dbReference type="InterPro" id="IPR029063">
    <property type="entry name" value="SAM-dependent_MTases_sf"/>
</dbReference>
<dbReference type="EMBL" id="CAJNDS010000539">
    <property type="protein sequence ID" value="CAE7216611.1"/>
    <property type="molecule type" value="Genomic_DNA"/>
</dbReference>
<dbReference type="AlphaFoldDB" id="A0A812JVF6"/>
<reference evidence="2" key="1">
    <citation type="submission" date="2021-02" db="EMBL/GenBank/DDBJ databases">
        <authorList>
            <person name="Dougan E. K."/>
            <person name="Rhodes N."/>
            <person name="Thang M."/>
            <person name="Chan C."/>
        </authorList>
    </citation>
    <scope>NUCLEOTIDE SEQUENCE</scope>
</reference>
<gene>
    <name evidence="2" type="ORF">SNAT2548_LOCUS7652</name>
</gene>
<name>A0A812JVF6_9DINO</name>
<evidence type="ECO:0000313" key="3">
    <source>
        <dbReference type="Proteomes" id="UP000604046"/>
    </source>
</evidence>
<sequence length="451" mass="50146">MKRPAAKKPRHAGDEGRQTVWTDDEFDLQSFLASLLSDAGLEQSQTDGGLRRQTPLMMAGGCDGTGLPHYVVSKMLKKGEVASVCASEMKQAPAMFMLRQTETFDVDHIFKDIKYSVRGSGPCWVHNRCCKLSDPSMQNLDLFVSGFSCKLNSRSNSERYTSDPIDLNKPECQTFVESLAFVKKHRPKFYVLENVLGALQPRIKGGRQTPLMWYEEALQSDLPDYTHAAMVVDALPQSESRARVVLLGSSDSNFVASDWVREVSILSEMCSQMPRHSAAAFSWSDKGPVSKARSVMEDDTEKAVKAKRIPSDVKPPPVKRRASSGTEMGAWHRAQVDVYEMMLQSAGLGTSDPLADLSQTVDRGHYRSDGGLATLTTGCLWYNYQKKGFMDKADMVRGLGLNPAEVDYSCHTLSELREMLGNGMRAAMLVKVCLPILTYLKYFNFVPGHPR</sequence>
<evidence type="ECO:0000313" key="2">
    <source>
        <dbReference type="EMBL" id="CAE7216611.1"/>
    </source>
</evidence>
<evidence type="ECO:0000256" key="1">
    <source>
        <dbReference type="SAM" id="MobiDB-lite"/>
    </source>
</evidence>
<feature type="region of interest" description="Disordered" evidence="1">
    <location>
        <begin position="300"/>
        <end position="326"/>
    </location>
</feature>
<accession>A0A812JVF6</accession>
<dbReference type="SUPFAM" id="SSF53335">
    <property type="entry name" value="S-adenosyl-L-methionine-dependent methyltransferases"/>
    <property type="match status" value="1"/>
</dbReference>
<dbReference type="Proteomes" id="UP000604046">
    <property type="component" value="Unassembled WGS sequence"/>
</dbReference>